<dbReference type="Gene3D" id="3.20.20.140">
    <property type="entry name" value="Metal-dependent hydrolases"/>
    <property type="match status" value="2"/>
</dbReference>
<evidence type="ECO:0000256" key="1">
    <source>
        <dbReference type="ARBA" id="ARBA00001947"/>
    </source>
</evidence>
<dbReference type="InterPro" id="IPR011059">
    <property type="entry name" value="Metal-dep_hydrolase_composite"/>
</dbReference>
<name>A0ABD0YET7_9HEMI</name>
<protein>
    <recommendedName>
        <fullName evidence="7">dihydropyrimidinase</fullName>
        <ecNumber evidence="7">3.5.2.2</ecNumber>
    </recommendedName>
</protein>
<dbReference type="Pfam" id="PF01979">
    <property type="entry name" value="Amidohydro_1"/>
    <property type="match status" value="1"/>
</dbReference>
<dbReference type="InterPro" id="IPR050378">
    <property type="entry name" value="Metallo-dep_Hydrolases_sf"/>
</dbReference>
<dbReference type="FunFam" id="3.20.20.140:FF:000174">
    <property type="entry name" value="Dihydropyrimidinase-related protein 2"/>
    <property type="match status" value="1"/>
</dbReference>
<dbReference type="CDD" id="cd01314">
    <property type="entry name" value="D-HYD"/>
    <property type="match status" value="1"/>
</dbReference>
<evidence type="ECO:0000256" key="3">
    <source>
        <dbReference type="ARBA" id="ARBA00022553"/>
    </source>
</evidence>
<feature type="modified residue" description="N6-carboxylysine" evidence="8">
    <location>
        <position position="158"/>
    </location>
</feature>
<evidence type="ECO:0000256" key="8">
    <source>
        <dbReference type="PIRSR" id="PIRSR611778-50"/>
    </source>
</evidence>
<evidence type="ECO:0000256" key="2">
    <source>
        <dbReference type="ARBA" id="ARBA00008829"/>
    </source>
</evidence>
<dbReference type="SUPFAM" id="SSF51556">
    <property type="entry name" value="Metallo-dependent hydrolases"/>
    <property type="match status" value="1"/>
</dbReference>
<comment type="cofactor">
    <cofactor evidence="1">
        <name>Zn(2+)</name>
        <dbReference type="ChEBI" id="CHEBI:29105"/>
    </cofactor>
</comment>
<gene>
    <name evidence="11" type="ORF">AAG570_012726</name>
</gene>
<feature type="region of interest" description="Disordered" evidence="9">
    <location>
        <begin position="432"/>
        <end position="488"/>
    </location>
</feature>
<evidence type="ECO:0000256" key="4">
    <source>
        <dbReference type="ARBA" id="ARBA00022723"/>
    </source>
</evidence>
<comment type="catalytic activity">
    <reaction evidence="6">
        <text>5,6-dihydrouracil + H2O = 3-(carbamoylamino)propanoate + H(+)</text>
        <dbReference type="Rhea" id="RHEA:16121"/>
        <dbReference type="ChEBI" id="CHEBI:11892"/>
        <dbReference type="ChEBI" id="CHEBI:15377"/>
        <dbReference type="ChEBI" id="CHEBI:15378"/>
        <dbReference type="ChEBI" id="CHEBI:15901"/>
        <dbReference type="EC" id="3.5.2.2"/>
    </reaction>
</comment>
<comment type="PTM">
    <text evidence="8">Carbamylation allows a single lysine to coordinate two divalent metal cations.</text>
</comment>
<reference evidence="11 12" key="1">
    <citation type="submission" date="2024-07" db="EMBL/GenBank/DDBJ databases">
        <title>Chromosome-level genome assembly of the water stick insect Ranatra chinensis (Heteroptera: Nepidae).</title>
        <authorList>
            <person name="Liu X."/>
        </authorList>
    </citation>
    <scope>NUCLEOTIDE SEQUENCE [LARGE SCALE GENOMIC DNA]</scope>
    <source>
        <strain evidence="11">Cailab_2021Rc</strain>
        <tissue evidence="11">Muscle</tissue>
    </source>
</reference>
<dbReference type="SUPFAM" id="SSF51338">
    <property type="entry name" value="Composite domain of metallo-dependent hydrolases"/>
    <property type="match status" value="2"/>
</dbReference>
<evidence type="ECO:0000313" key="11">
    <source>
        <dbReference type="EMBL" id="KAL1129782.1"/>
    </source>
</evidence>
<dbReference type="EMBL" id="JBFDAA010000008">
    <property type="protein sequence ID" value="KAL1129782.1"/>
    <property type="molecule type" value="Genomic_DNA"/>
</dbReference>
<comment type="caution">
    <text evidence="11">The sequence shown here is derived from an EMBL/GenBank/DDBJ whole genome shotgun (WGS) entry which is preliminary data.</text>
</comment>
<keyword evidence="12" id="KW-1185">Reference proteome</keyword>
<dbReference type="InterPro" id="IPR011778">
    <property type="entry name" value="Hydantoinase/dihydroPyrase"/>
</dbReference>
<dbReference type="Gene3D" id="2.30.40.10">
    <property type="entry name" value="Urease, subunit C, domain 1"/>
    <property type="match status" value="1"/>
</dbReference>
<accession>A0ABD0YET7</accession>
<sequence length="526" mass="57277">IIFQSSQNRLLIKNGQIVNADGIIDADVYVEDGIIRQLGRNLIIPGGTRIIDARGLYVLPGGIDPHTHMEFEFMGAKTADDFYQGTKAAIAGGTTMIMDFAMPKKGESLIEAFNEWRNKADGKVCCDYALHVGVTWWSEQVKKEMEDLCNNHGVNSFKMFMAYKELYMLNDSELYCVFTACKDLGAIPMVHAENGHLIEEVKSPIYVDAVTSKAAANMVACHRTNNGPMVMGATMVSSLGIDVSSPSPSTVTSPPLRSHTSLHLIQLLTNGDLQVTASDNCTFNVEQKELGKGDFTKIPNGVNGVEDRMSIVWEKGVESGAMSPPQFVAITSTNAAKIFNLYPRKGCIAIGSDADILVWNNKKTRTISAKTHHHGCDTNIFEGLEVHGVPEYVIVNGRVCVDDGELKAVQGFGHFIETPLFPSYVYSESFQEPENGETKDQLDGINEGLDASHSSQSLSVRSSSPQGSIFGDGQVSMSTGRAMRPEGQRNLQDSTFSISSELDESGHRSCIRVRNPPGGKSSGGFW</sequence>
<dbReference type="GO" id="GO:0046872">
    <property type="term" value="F:metal ion binding"/>
    <property type="evidence" value="ECO:0007669"/>
    <property type="project" value="UniProtKB-KW"/>
</dbReference>
<feature type="region of interest" description="Disordered" evidence="9">
    <location>
        <begin position="502"/>
        <end position="526"/>
    </location>
</feature>
<evidence type="ECO:0000256" key="9">
    <source>
        <dbReference type="SAM" id="MobiDB-lite"/>
    </source>
</evidence>
<dbReference type="FunFam" id="3.20.20.140:FF:000217">
    <property type="entry name" value="Dihydropyrimidinase-related protein 1"/>
    <property type="match status" value="1"/>
</dbReference>
<dbReference type="Proteomes" id="UP001558652">
    <property type="component" value="Unassembled WGS sequence"/>
</dbReference>
<dbReference type="AlphaFoldDB" id="A0ABD0YET7"/>
<evidence type="ECO:0000256" key="5">
    <source>
        <dbReference type="ARBA" id="ARBA00022801"/>
    </source>
</evidence>
<keyword evidence="4" id="KW-0479">Metal-binding</keyword>
<evidence type="ECO:0000256" key="6">
    <source>
        <dbReference type="ARBA" id="ARBA00036696"/>
    </source>
</evidence>
<evidence type="ECO:0000313" key="12">
    <source>
        <dbReference type="Proteomes" id="UP001558652"/>
    </source>
</evidence>
<dbReference type="InterPro" id="IPR006680">
    <property type="entry name" value="Amidohydro-rel"/>
</dbReference>
<comment type="similarity">
    <text evidence="2">Belongs to the metallo-dependent hydrolases superfamily. Hydantoinase/dihydropyrimidinase family.</text>
</comment>
<keyword evidence="3" id="KW-0597">Phosphoprotein</keyword>
<dbReference type="InterPro" id="IPR032466">
    <property type="entry name" value="Metal_Hydrolase"/>
</dbReference>
<evidence type="ECO:0000256" key="7">
    <source>
        <dbReference type="ARBA" id="ARBA00039113"/>
    </source>
</evidence>
<dbReference type="PANTHER" id="PTHR11647">
    <property type="entry name" value="HYDRANTOINASE/DIHYDROPYRIMIDINASE FAMILY MEMBER"/>
    <property type="match status" value="1"/>
</dbReference>
<evidence type="ECO:0000259" key="10">
    <source>
        <dbReference type="Pfam" id="PF01979"/>
    </source>
</evidence>
<dbReference type="GO" id="GO:0004157">
    <property type="term" value="F:dihydropyrimidinase activity"/>
    <property type="evidence" value="ECO:0007669"/>
    <property type="project" value="UniProtKB-EC"/>
</dbReference>
<keyword evidence="5" id="KW-0378">Hydrolase</keyword>
<feature type="domain" description="Amidohydrolase-related" evidence="10">
    <location>
        <begin position="57"/>
        <end position="399"/>
    </location>
</feature>
<organism evidence="11 12">
    <name type="scientific">Ranatra chinensis</name>
    <dbReference type="NCBI Taxonomy" id="642074"/>
    <lineage>
        <taxon>Eukaryota</taxon>
        <taxon>Metazoa</taxon>
        <taxon>Ecdysozoa</taxon>
        <taxon>Arthropoda</taxon>
        <taxon>Hexapoda</taxon>
        <taxon>Insecta</taxon>
        <taxon>Pterygota</taxon>
        <taxon>Neoptera</taxon>
        <taxon>Paraneoptera</taxon>
        <taxon>Hemiptera</taxon>
        <taxon>Heteroptera</taxon>
        <taxon>Panheteroptera</taxon>
        <taxon>Nepomorpha</taxon>
        <taxon>Nepidae</taxon>
        <taxon>Ranatrinae</taxon>
        <taxon>Ranatra</taxon>
    </lineage>
</organism>
<feature type="non-terminal residue" evidence="11">
    <location>
        <position position="1"/>
    </location>
</feature>
<feature type="compositionally biased region" description="Low complexity" evidence="9">
    <location>
        <begin position="452"/>
        <end position="468"/>
    </location>
</feature>
<dbReference type="EC" id="3.5.2.2" evidence="7"/>
<proteinExistence type="inferred from homology"/>
<dbReference type="PANTHER" id="PTHR11647:SF1">
    <property type="entry name" value="COLLAPSIN RESPONSE MEDIATOR PROTEIN"/>
    <property type="match status" value="1"/>
</dbReference>